<dbReference type="RefSeq" id="WP_012674406.1">
    <property type="nucleotide sequence ID" value="NC_012438.1"/>
</dbReference>
<evidence type="ECO:0000313" key="2">
    <source>
        <dbReference type="Proteomes" id="UP000001369"/>
    </source>
</evidence>
<protein>
    <recommendedName>
        <fullName evidence="3">DUF2173 family protein</fullName>
    </recommendedName>
</protein>
<dbReference type="HOGENOM" id="CLU_170985_0_0_0"/>
<dbReference type="Proteomes" id="UP000001369">
    <property type="component" value="Chromosome"/>
</dbReference>
<dbReference type="EMBL" id="CP001229">
    <property type="protein sequence ID" value="ACN99087.1"/>
    <property type="molecule type" value="Genomic_DNA"/>
</dbReference>
<dbReference type="Pfam" id="PF09941">
    <property type="entry name" value="DUF2173"/>
    <property type="match status" value="1"/>
</dbReference>
<dbReference type="KEGG" id="saf:SULAZ_1628"/>
<dbReference type="PIRSF" id="PIRSF006821">
    <property type="entry name" value="UCP006821"/>
    <property type="match status" value="1"/>
</dbReference>
<name>C1DWV4_SULAA</name>
<dbReference type="AlphaFoldDB" id="C1DWV4"/>
<sequence>MATLSKLKELMSLPGAVAAGEFSDDGKLLAYYGDISEKAAEIAALMCAANKATGNMQVKGWSAYTGKDGFWPVQGFAVAAGKYAACIMGNVGVFVELDKADFDKTFETLSKYI</sequence>
<keyword evidence="2" id="KW-1185">Reference proteome</keyword>
<organism evidence="1 2">
    <name type="scientific">Sulfurihydrogenibium azorense (strain DSM 15241 / OCM 825 / Az-Fu1)</name>
    <dbReference type="NCBI Taxonomy" id="204536"/>
    <lineage>
        <taxon>Bacteria</taxon>
        <taxon>Pseudomonadati</taxon>
        <taxon>Aquificota</taxon>
        <taxon>Aquificia</taxon>
        <taxon>Aquificales</taxon>
        <taxon>Hydrogenothermaceae</taxon>
        <taxon>Sulfurihydrogenibium</taxon>
    </lineage>
</organism>
<dbReference type="OrthoDB" id="8563713at2"/>
<dbReference type="eggNOG" id="COG4831">
    <property type="taxonomic scope" value="Bacteria"/>
</dbReference>
<dbReference type="STRING" id="204536.SULAZ_1628"/>
<evidence type="ECO:0008006" key="3">
    <source>
        <dbReference type="Google" id="ProtNLM"/>
    </source>
</evidence>
<accession>C1DWV4</accession>
<reference evidence="1 2" key="1">
    <citation type="journal article" date="2009" name="J. Bacteriol.">
        <title>Complete and draft genome sequences of six members of the Aquificales.</title>
        <authorList>
            <person name="Reysenbach A.L."/>
            <person name="Hamamura N."/>
            <person name="Podar M."/>
            <person name="Griffiths E."/>
            <person name="Ferreira S."/>
            <person name="Hochstein R."/>
            <person name="Heidelberg J."/>
            <person name="Johnson J."/>
            <person name="Mead D."/>
            <person name="Pohorille A."/>
            <person name="Sarmiento M."/>
            <person name="Schweighofer K."/>
            <person name="Seshadri R."/>
            <person name="Voytek M.A."/>
        </authorList>
    </citation>
    <scope>NUCLEOTIDE SEQUENCE [LARGE SCALE GENOMIC DNA]</scope>
    <source>
        <strain evidence="2">Az-Fu1 / DSM 15241 / OCM 825</strain>
    </source>
</reference>
<gene>
    <name evidence="1" type="ordered locus">SULAZ_1628</name>
</gene>
<dbReference type="InterPro" id="IPR018685">
    <property type="entry name" value="DUF2173"/>
</dbReference>
<evidence type="ECO:0000313" key="1">
    <source>
        <dbReference type="EMBL" id="ACN99087.1"/>
    </source>
</evidence>
<proteinExistence type="predicted"/>